<keyword evidence="1" id="KW-0175">Coiled coil</keyword>
<sequence length="160" mass="18498">MLYGNLDDLMAIDDGIKDLYLKRQGLETNYVHLNDQILNLDLKMIDQRQFIQHHPNSFSGTLEKRALNRNKNEYQELVKQKESIQNEYKEVNQQLETRLDSAYKQEFGFKQSVREAVDKQAAKQTASKSTPFSDRVEQAQAAQKSVGQNTEVKEAAKTMK</sequence>
<dbReference type="RefSeq" id="WP_148623692.1">
    <property type="nucleotide sequence ID" value="NZ_SDGZ01000025.1"/>
</dbReference>
<dbReference type="AlphaFoldDB" id="A0A6C2C1X5"/>
<proteinExistence type="predicted"/>
<protein>
    <submittedName>
        <fullName evidence="3">Uncharacterized protein</fullName>
    </submittedName>
</protein>
<reference evidence="3 4" key="1">
    <citation type="submission" date="2019-01" db="EMBL/GenBank/DDBJ databases">
        <title>Weissella sp. nov., a novel lactic acid bacterium isolated from animal feces.</title>
        <authorList>
            <person name="Wang L.-T."/>
        </authorList>
    </citation>
    <scope>NUCLEOTIDE SEQUENCE [LARGE SCALE GENOMIC DNA]</scope>
    <source>
        <strain evidence="3 4">8H-2</strain>
    </source>
</reference>
<dbReference type="EMBL" id="SDGZ01000025">
    <property type="protein sequence ID" value="TYC48011.1"/>
    <property type="molecule type" value="Genomic_DNA"/>
</dbReference>
<evidence type="ECO:0000313" key="4">
    <source>
        <dbReference type="Proteomes" id="UP000371977"/>
    </source>
</evidence>
<feature type="compositionally biased region" description="Basic and acidic residues" evidence="2">
    <location>
        <begin position="151"/>
        <end position="160"/>
    </location>
</feature>
<gene>
    <name evidence="3" type="ORF">ESZ50_10305</name>
</gene>
<feature type="coiled-coil region" evidence="1">
    <location>
        <begin position="64"/>
        <end position="105"/>
    </location>
</feature>
<feature type="compositionally biased region" description="Polar residues" evidence="2">
    <location>
        <begin position="140"/>
        <end position="150"/>
    </location>
</feature>
<organism evidence="3 4">
    <name type="scientific">Weissella muntiaci</name>
    <dbReference type="NCBI Taxonomy" id="2508881"/>
    <lineage>
        <taxon>Bacteria</taxon>
        <taxon>Bacillati</taxon>
        <taxon>Bacillota</taxon>
        <taxon>Bacilli</taxon>
        <taxon>Lactobacillales</taxon>
        <taxon>Lactobacillaceae</taxon>
        <taxon>Weissella</taxon>
    </lineage>
</organism>
<comment type="caution">
    <text evidence="3">The sequence shown here is derived from an EMBL/GenBank/DDBJ whole genome shotgun (WGS) entry which is preliminary data.</text>
</comment>
<keyword evidence="4" id="KW-1185">Reference proteome</keyword>
<name>A0A6C2C1X5_9LACO</name>
<evidence type="ECO:0000256" key="1">
    <source>
        <dbReference type="SAM" id="Coils"/>
    </source>
</evidence>
<dbReference type="Proteomes" id="UP000371977">
    <property type="component" value="Unassembled WGS sequence"/>
</dbReference>
<evidence type="ECO:0000256" key="2">
    <source>
        <dbReference type="SAM" id="MobiDB-lite"/>
    </source>
</evidence>
<feature type="compositionally biased region" description="Polar residues" evidence="2">
    <location>
        <begin position="122"/>
        <end position="132"/>
    </location>
</feature>
<evidence type="ECO:0000313" key="3">
    <source>
        <dbReference type="EMBL" id="TYC48011.1"/>
    </source>
</evidence>
<accession>A0A6C2C1X5</accession>
<feature type="region of interest" description="Disordered" evidence="2">
    <location>
        <begin position="120"/>
        <end position="160"/>
    </location>
</feature>